<evidence type="ECO:0000256" key="8">
    <source>
        <dbReference type="ARBA" id="ARBA00023316"/>
    </source>
</evidence>
<keyword evidence="7" id="KW-0325">Glycoprotein</keyword>
<keyword evidence="8" id="KW-0961">Cell wall biogenesis/degradation</keyword>
<dbReference type="InterPro" id="IPR013320">
    <property type="entry name" value="ConA-like_dom_sf"/>
</dbReference>
<dbReference type="InterPro" id="IPR005629">
    <property type="entry name" value="Skn1/Kre6/Sbg1"/>
</dbReference>
<evidence type="ECO:0000256" key="6">
    <source>
        <dbReference type="ARBA" id="ARBA00023136"/>
    </source>
</evidence>
<keyword evidence="6 10" id="KW-0472">Membrane</keyword>
<feature type="region of interest" description="Disordered" evidence="9">
    <location>
        <begin position="1"/>
        <end position="62"/>
    </location>
</feature>
<dbReference type="Pfam" id="PF03935">
    <property type="entry name" value="SKN1_KRE6_Sbg1"/>
    <property type="match status" value="1"/>
</dbReference>
<evidence type="ECO:0000256" key="9">
    <source>
        <dbReference type="SAM" id="MobiDB-lite"/>
    </source>
</evidence>
<dbReference type="GO" id="GO:0006078">
    <property type="term" value="P:(1-&gt;6)-beta-D-glucan biosynthetic process"/>
    <property type="evidence" value="ECO:0007669"/>
    <property type="project" value="TreeGrafter"/>
</dbReference>
<keyword evidence="12" id="KW-0378">Hydrolase</keyword>
<evidence type="ECO:0000256" key="3">
    <source>
        <dbReference type="ARBA" id="ARBA00022692"/>
    </source>
</evidence>
<dbReference type="PANTHER" id="PTHR31361">
    <property type="entry name" value="BETA-GLUCAN SYNTHESIS-ASSOCIATED PROTEIN KRE6-RELATED"/>
    <property type="match status" value="1"/>
</dbReference>
<dbReference type="Gene3D" id="2.60.120.200">
    <property type="match status" value="2"/>
</dbReference>
<feature type="transmembrane region" description="Helical" evidence="10">
    <location>
        <begin position="97"/>
        <end position="120"/>
    </location>
</feature>
<name>A0A6A4HTM0_9AGAR</name>
<evidence type="ECO:0000256" key="4">
    <source>
        <dbReference type="ARBA" id="ARBA00022968"/>
    </source>
</evidence>
<evidence type="ECO:0000256" key="1">
    <source>
        <dbReference type="ARBA" id="ARBA00004606"/>
    </source>
</evidence>
<evidence type="ECO:0000313" key="13">
    <source>
        <dbReference type="Proteomes" id="UP000799118"/>
    </source>
</evidence>
<comment type="subcellular location">
    <subcellularLocation>
        <location evidence="1">Membrane</location>
        <topology evidence="1">Single-pass type II membrane protein</topology>
    </subcellularLocation>
</comment>
<protein>
    <submittedName>
        <fullName evidence="12">Glycoside hydrolase family 16 protein</fullName>
    </submittedName>
</protein>
<evidence type="ECO:0000256" key="10">
    <source>
        <dbReference type="SAM" id="Phobius"/>
    </source>
</evidence>
<dbReference type="OrthoDB" id="412647at2759"/>
<proteinExistence type="inferred from homology"/>
<gene>
    <name evidence="12" type="ORF">BT96DRAFT_956980</name>
</gene>
<reference evidence="12" key="1">
    <citation type="journal article" date="2019" name="Environ. Microbiol.">
        <title>Fungal ecological strategies reflected in gene transcription - a case study of two litter decomposers.</title>
        <authorList>
            <person name="Barbi F."/>
            <person name="Kohler A."/>
            <person name="Barry K."/>
            <person name="Baskaran P."/>
            <person name="Daum C."/>
            <person name="Fauchery L."/>
            <person name="Ihrmark K."/>
            <person name="Kuo A."/>
            <person name="LaButti K."/>
            <person name="Lipzen A."/>
            <person name="Morin E."/>
            <person name="Grigoriev I.V."/>
            <person name="Henrissat B."/>
            <person name="Lindahl B."/>
            <person name="Martin F."/>
        </authorList>
    </citation>
    <scope>NUCLEOTIDE SEQUENCE</scope>
    <source>
        <strain evidence="12">JB14</strain>
    </source>
</reference>
<dbReference type="PANTHER" id="PTHR31361:SF1">
    <property type="entry name" value="BETA-GLUCAN SYNTHESIS-ASSOCIATED PROTEIN KRE6-RELATED"/>
    <property type="match status" value="1"/>
</dbReference>
<organism evidence="12 13">
    <name type="scientific">Gymnopus androsaceus JB14</name>
    <dbReference type="NCBI Taxonomy" id="1447944"/>
    <lineage>
        <taxon>Eukaryota</taxon>
        <taxon>Fungi</taxon>
        <taxon>Dikarya</taxon>
        <taxon>Basidiomycota</taxon>
        <taxon>Agaricomycotina</taxon>
        <taxon>Agaricomycetes</taxon>
        <taxon>Agaricomycetidae</taxon>
        <taxon>Agaricales</taxon>
        <taxon>Marasmiineae</taxon>
        <taxon>Omphalotaceae</taxon>
        <taxon>Gymnopus</taxon>
    </lineage>
</organism>
<feature type="compositionally biased region" description="Low complexity" evidence="9">
    <location>
        <begin position="34"/>
        <end position="48"/>
    </location>
</feature>
<evidence type="ECO:0000256" key="5">
    <source>
        <dbReference type="ARBA" id="ARBA00022989"/>
    </source>
</evidence>
<dbReference type="GO" id="GO:0005789">
    <property type="term" value="C:endoplasmic reticulum membrane"/>
    <property type="evidence" value="ECO:0007669"/>
    <property type="project" value="TreeGrafter"/>
</dbReference>
<dbReference type="GO" id="GO:0005886">
    <property type="term" value="C:plasma membrane"/>
    <property type="evidence" value="ECO:0007669"/>
    <property type="project" value="TreeGrafter"/>
</dbReference>
<evidence type="ECO:0000313" key="12">
    <source>
        <dbReference type="EMBL" id="KAE9400307.1"/>
    </source>
</evidence>
<dbReference type="Proteomes" id="UP000799118">
    <property type="component" value="Unassembled WGS sequence"/>
</dbReference>
<comment type="similarity">
    <text evidence="2">Belongs to the SKN1/KRE6 family.</text>
</comment>
<feature type="compositionally biased region" description="Polar residues" evidence="9">
    <location>
        <begin position="19"/>
        <end position="33"/>
    </location>
</feature>
<sequence>MQQPRQSTHYKAVPVTKAAVSSTNEKSAFQINTPISASISSRPSSRPSSKTDSRKNFNPQVWDISRIANQPEDDDLIHNPDSKIRLSRGSIFNTRGLGNVGCLVVLLICIMGLFVGYPVATAFTQTPVQTFGVNKTGQVPQLLGNHGLIDIETPENAKSFPSYMDGSEWKLVFSDEFNTDGRTFYPGDDPYWEAVNLNYWERLKITFTEQLTHGMNYQGGMLSTWNKFCFTGALIQASVTLPGASNVSGFWPAIWTLGNLGRVGYGATFEGMWPYSYDACDVGAVANQSINGQPAAANEQPPDGKTAISNLPGQRLSRCTCPGEEHPGPKHSDGTFVGRSSPEIDMFEAQVDGTTGVLSQSSQWAPFNNEYEILNTSGTGMSVDNWDITIKNPYAGGPLQQATSYVTNTNQLCYQLDDDCFSTYAVEYKPGYEADNASTENSRWTLNAAGMGADPVTNISARPISQEPMYLIANLGMSSSFAFLDFAHLTFPAVMRIDWIRVYQPADAQNINCNPPDYPTADYINANLPAYQNPNLTQWQPGISGYNKTFPKNSLVDTC</sequence>
<dbReference type="PROSITE" id="PS51762">
    <property type="entry name" value="GH16_2"/>
    <property type="match status" value="1"/>
</dbReference>
<keyword evidence="5 10" id="KW-1133">Transmembrane helix</keyword>
<dbReference type="AlphaFoldDB" id="A0A6A4HTM0"/>
<evidence type="ECO:0000256" key="7">
    <source>
        <dbReference type="ARBA" id="ARBA00023180"/>
    </source>
</evidence>
<dbReference type="GO" id="GO:0015926">
    <property type="term" value="F:glucosidase activity"/>
    <property type="evidence" value="ECO:0007669"/>
    <property type="project" value="TreeGrafter"/>
</dbReference>
<accession>A0A6A4HTM0</accession>
<evidence type="ECO:0000259" key="11">
    <source>
        <dbReference type="PROSITE" id="PS51762"/>
    </source>
</evidence>
<dbReference type="InterPro" id="IPR000757">
    <property type="entry name" value="Beta-glucanase-like"/>
</dbReference>
<feature type="domain" description="GH16" evidence="11">
    <location>
        <begin position="121"/>
        <end position="508"/>
    </location>
</feature>
<keyword evidence="13" id="KW-1185">Reference proteome</keyword>
<dbReference type="GO" id="GO:0031505">
    <property type="term" value="P:fungal-type cell wall organization"/>
    <property type="evidence" value="ECO:0007669"/>
    <property type="project" value="TreeGrafter"/>
</dbReference>
<dbReference type="EMBL" id="ML769458">
    <property type="protein sequence ID" value="KAE9400307.1"/>
    <property type="molecule type" value="Genomic_DNA"/>
</dbReference>
<dbReference type="SUPFAM" id="SSF49899">
    <property type="entry name" value="Concanavalin A-like lectins/glucanases"/>
    <property type="match status" value="1"/>
</dbReference>
<keyword evidence="3 10" id="KW-0812">Transmembrane</keyword>
<keyword evidence="4" id="KW-0735">Signal-anchor</keyword>
<evidence type="ECO:0000256" key="2">
    <source>
        <dbReference type="ARBA" id="ARBA00010962"/>
    </source>
</evidence>